<dbReference type="Pfam" id="PF04241">
    <property type="entry name" value="DUF423"/>
    <property type="match status" value="1"/>
</dbReference>
<dbReference type="RefSeq" id="WP_053248095.1">
    <property type="nucleotide sequence ID" value="NZ_LGAP01000002.1"/>
</dbReference>
<protein>
    <submittedName>
        <fullName evidence="2">Membrane protein</fullName>
    </submittedName>
</protein>
<feature type="transmembrane region" description="Helical" evidence="1">
    <location>
        <begin position="6"/>
        <end position="29"/>
    </location>
</feature>
<organism evidence="2 3">
    <name type="scientific">Ensifer adhaerens</name>
    <name type="common">Sinorhizobium morelense</name>
    <dbReference type="NCBI Taxonomy" id="106592"/>
    <lineage>
        <taxon>Bacteria</taxon>
        <taxon>Pseudomonadati</taxon>
        <taxon>Pseudomonadota</taxon>
        <taxon>Alphaproteobacteria</taxon>
        <taxon>Hyphomicrobiales</taxon>
        <taxon>Rhizobiaceae</taxon>
        <taxon>Sinorhizobium/Ensifer group</taxon>
        <taxon>Ensifer</taxon>
    </lineage>
</organism>
<keyword evidence="1" id="KW-0812">Transmembrane</keyword>
<proteinExistence type="predicted"/>
<dbReference type="PATRIC" id="fig|106592.7.peg.3091"/>
<dbReference type="EMBL" id="LGAP01000002">
    <property type="protein sequence ID" value="KOF21155.1"/>
    <property type="molecule type" value="Genomic_DNA"/>
</dbReference>
<keyword evidence="1" id="KW-0472">Membrane</keyword>
<evidence type="ECO:0000256" key="1">
    <source>
        <dbReference type="SAM" id="Phobius"/>
    </source>
</evidence>
<feature type="transmembrane region" description="Helical" evidence="1">
    <location>
        <begin position="96"/>
        <end position="117"/>
    </location>
</feature>
<evidence type="ECO:0000313" key="3">
    <source>
        <dbReference type="Proteomes" id="UP000037425"/>
    </source>
</evidence>
<gene>
    <name evidence="2" type="ORF">AC244_07225</name>
</gene>
<feature type="transmembrane region" description="Helical" evidence="1">
    <location>
        <begin position="36"/>
        <end position="58"/>
    </location>
</feature>
<name>A0A0L8C2Q1_ENSAD</name>
<comment type="caution">
    <text evidence="2">The sequence shown here is derived from an EMBL/GenBank/DDBJ whole genome shotgun (WGS) entry which is preliminary data.</text>
</comment>
<dbReference type="AlphaFoldDB" id="A0A0L8C2Q1"/>
<evidence type="ECO:0000313" key="2">
    <source>
        <dbReference type="EMBL" id="KOF21155.1"/>
    </source>
</evidence>
<reference evidence="3" key="1">
    <citation type="submission" date="2015-07" db="EMBL/GenBank/DDBJ databases">
        <title>Whole genome sequence of an Ensifer adhaerens strain isolated from a cave pool in the Wind Cave National Park.</title>
        <authorList>
            <person name="Eng W.W.H."/>
            <person name="Gan H.M."/>
            <person name="Barton H.A."/>
            <person name="Savka M.A."/>
        </authorList>
    </citation>
    <scope>NUCLEOTIDE SEQUENCE [LARGE SCALE GENOMIC DNA]</scope>
    <source>
        <strain evidence="3">SD006</strain>
    </source>
</reference>
<dbReference type="InterPro" id="IPR006696">
    <property type="entry name" value="DUF423"/>
</dbReference>
<dbReference type="Proteomes" id="UP000037425">
    <property type="component" value="Unassembled WGS sequence"/>
</dbReference>
<dbReference type="OrthoDB" id="7173378at2"/>
<keyword evidence="1" id="KW-1133">Transmembrane helix</keyword>
<sequence length="122" mass="12203">MPTSGLRATTLFVAGLMGIAGVVSAAAASHGTDPRLLAGISAMCLAHAPALVALYAAWPSFRTAPIAALLIAFGTALFSADLAMRHATGQGLFPMSAPLGGTTIMAGWLAVSIGAFLPRKAP</sequence>
<accession>A0A0L8C2Q1</accession>
<feature type="transmembrane region" description="Helical" evidence="1">
    <location>
        <begin position="64"/>
        <end position="84"/>
    </location>
</feature>